<evidence type="ECO:0000256" key="1">
    <source>
        <dbReference type="SAM" id="MobiDB-lite"/>
    </source>
</evidence>
<sequence length="161" mass="17924">MEMGPDFALLKDAYAIIDGIPETAISLDKLRSAKGDSLEHGTVCSPVGWLAQHPDFMRFGLSLNEDGSELLLHGKPTMEDSPAYIMARIFGLSPVDANQLFGDRDTYTLGDDSGLSDKRLWQRELRDYLKAHGQLDPEFEERLETRGPFADPANPSELRTL</sequence>
<organism evidence="2 3">
    <name type="scientific">Noviherbaspirillum saxi</name>
    <dbReference type="NCBI Taxonomy" id="2320863"/>
    <lineage>
        <taxon>Bacteria</taxon>
        <taxon>Pseudomonadati</taxon>
        <taxon>Pseudomonadota</taxon>
        <taxon>Betaproteobacteria</taxon>
        <taxon>Burkholderiales</taxon>
        <taxon>Oxalobacteraceae</taxon>
        <taxon>Noviherbaspirillum</taxon>
    </lineage>
</organism>
<evidence type="ECO:0000313" key="2">
    <source>
        <dbReference type="EMBL" id="RJF96143.1"/>
    </source>
</evidence>
<dbReference type="OrthoDB" id="8775460at2"/>
<accession>A0A3A3FKX8</accession>
<dbReference type="RefSeq" id="WP_119771290.1">
    <property type="nucleotide sequence ID" value="NZ_QYUO01000002.1"/>
</dbReference>
<dbReference type="Proteomes" id="UP000265955">
    <property type="component" value="Unassembled WGS sequence"/>
</dbReference>
<dbReference type="AlphaFoldDB" id="A0A3A3FKX8"/>
<gene>
    <name evidence="2" type="ORF">D3871_22685</name>
</gene>
<dbReference type="EMBL" id="QYUO01000002">
    <property type="protein sequence ID" value="RJF96143.1"/>
    <property type="molecule type" value="Genomic_DNA"/>
</dbReference>
<keyword evidence="3" id="KW-1185">Reference proteome</keyword>
<comment type="caution">
    <text evidence="2">The sequence shown here is derived from an EMBL/GenBank/DDBJ whole genome shotgun (WGS) entry which is preliminary data.</text>
</comment>
<evidence type="ECO:0000313" key="3">
    <source>
        <dbReference type="Proteomes" id="UP000265955"/>
    </source>
</evidence>
<protein>
    <submittedName>
        <fullName evidence="2">Uncharacterized protein</fullName>
    </submittedName>
</protein>
<feature type="region of interest" description="Disordered" evidence="1">
    <location>
        <begin position="139"/>
        <end position="161"/>
    </location>
</feature>
<name>A0A3A3FKX8_9BURK</name>
<reference evidence="3" key="1">
    <citation type="submission" date="2018-09" db="EMBL/GenBank/DDBJ databases">
        <authorList>
            <person name="Zhu H."/>
        </authorList>
    </citation>
    <scope>NUCLEOTIDE SEQUENCE [LARGE SCALE GENOMIC DNA]</scope>
    <source>
        <strain evidence="3">K1R23-30</strain>
    </source>
</reference>
<proteinExistence type="predicted"/>